<evidence type="ECO:0000256" key="1">
    <source>
        <dbReference type="SAM" id="SignalP"/>
    </source>
</evidence>
<dbReference type="AlphaFoldDB" id="A0A3N1NZN6"/>
<proteinExistence type="predicted"/>
<dbReference type="Pfam" id="PF14086">
    <property type="entry name" value="DUF4266"/>
    <property type="match status" value="1"/>
</dbReference>
<keyword evidence="4" id="KW-1185">Reference proteome</keyword>
<comment type="caution">
    <text evidence="3">The sequence shown here is derived from an EMBL/GenBank/DDBJ whole genome shotgun (WGS) entry which is preliminary data.</text>
</comment>
<dbReference type="EMBL" id="RJUK01000001">
    <property type="protein sequence ID" value="ROQ21593.1"/>
    <property type="molecule type" value="Genomic_DNA"/>
</dbReference>
<feature type="signal peptide" evidence="1">
    <location>
        <begin position="1"/>
        <end position="23"/>
    </location>
</feature>
<dbReference type="InterPro" id="IPR025362">
    <property type="entry name" value="DUF4266"/>
</dbReference>
<reference evidence="3 4" key="1">
    <citation type="submission" date="2018-11" db="EMBL/GenBank/DDBJ databases">
        <title>Genomic Encyclopedia of Type Strains, Phase IV (KMG-IV): sequencing the most valuable type-strain genomes for metagenomic binning, comparative biology and taxonomic classification.</title>
        <authorList>
            <person name="Goeker M."/>
        </authorList>
    </citation>
    <scope>NUCLEOTIDE SEQUENCE [LARGE SCALE GENOMIC DNA]</scope>
    <source>
        <strain evidence="3 4">DSM 16974</strain>
    </source>
</reference>
<evidence type="ECO:0000259" key="2">
    <source>
        <dbReference type="Pfam" id="PF14086"/>
    </source>
</evidence>
<sequence>MKPLRYSLALTVCALLGACSVQPWVQPYERQKLADPIMSFDRDPASSSYLGHVHDAREAGRGADGSAGGGCGCN</sequence>
<dbReference type="OrthoDB" id="5574393at2"/>
<evidence type="ECO:0000313" key="4">
    <source>
        <dbReference type="Proteomes" id="UP000273643"/>
    </source>
</evidence>
<keyword evidence="1" id="KW-0732">Signal</keyword>
<dbReference type="RefSeq" id="WP_024461549.1">
    <property type="nucleotide sequence ID" value="NZ_JBHYFO010000005.1"/>
</dbReference>
<organism evidence="3 4">
    <name type="scientific">Marinimicrobium koreense</name>
    <dbReference type="NCBI Taxonomy" id="306545"/>
    <lineage>
        <taxon>Bacteria</taxon>
        <taxon>Pseudomonadati</taxon>
        <taxon>Pseudomonadota</taxon>
        <taxon>Gammaproteobacteria</taxon>
        <taxon>Cellvibrionales</taxon>
        <taxon>Cellvibrionaceae</taxon>
        <taxon>Marinimicrobium</taxon>
    </lineage>
</organism>
<feature type="domain" description="DUF4266" evidence="2">
    <location>
        <begin position="25"/>
        <end position="74"/>
    </location>
</feature>
<feature type="chain" id="PRO_5018047648" evidence="1">
    <location>
        <begin position="24"/>
        <end position="74"/>
    </location>
</feature>
<evidence type="ECO:0000313" key="3">
    <source>
        <dbReference type="EMBL" id="ROQ21593.1"/>
    </source>
</evidence>
<name>A0A3N1NZN6_9GAMM</name>
<protein>
    <submittedName>
        <fullName evidence="3">Uncharacterized protein DUF4266</fullName>
    </submittedName>
</protein>
<accession>A0A3N1NZN6</accession>
<dbReference type="Proteomes" id="UP000273643">
    <property type="component" value="Unassembled WGS sequence"/>
</dbReference>
<gene>
    <name evidence="3" type="ORF">EDC38_2219</name>
</gene>
<dbReference type="PROSITE" id="PS51257">
    <property type="entry name" value="PROKAR_LIPOPROTEIN"/>
    <property type="match status" value="1"/>
</dbReference>